<name>A0A6J5P539_9CAUD</name>
<organism evidence="1">
    <name type="scientific">uncultured Caudovirales phage</name>
    <dbReference type="NCBI Taxonomy" id="2100421"/>
    <lineage>
        <taxon>Viruses</taxon>
        <taxon>Duplodnaviria</taxon>
        <taxon>Heunggongvirae</taxon>
        <taxon>Uroviricota</taxon>
        <taxon>Caudoviricetes</taxon>
        <taxon>Peduoviridae</taxon>
        <taxon>Maltschvirus</taxon>
        <taxon>Maltschvirus maltsch</taxon>
    </lineage>
</organism>
<evidence type="ECO:0000313" key="1">
    <source>
        <dbReference type="EMBL" id="CAB4164448.1"/>
    </source>
</evidence>
<gene>
    <name evidence="1" type="ORF">UFOVP826_38</name>
</gene>
<dbReference type="EMBL" id="LR796765">
    <property type="protein sequence ID" value="CAB4164448.1"/>
    <property type="molecule type" value="Genomic_DNA"/>
</dbReference>
<sequence>MKLTVIWQNPMRLPDERQKIELAYRDRLIELCGGVTEAFNYHEEHYRQHQNPASQWARLNQVAHIEATKSLLPDERKLAVIRVVFEK</sequence>
<reference evidence="1" key="1">
    <citation type="submission" date="2020-04" db="EMBL/GenBank/DDBJ databases">
        <authorList>
            <person name="Chiriac C."/>
            <person name="Salcher M."/>
            <person name="Ghai R."/>
            <person name="Kavagutti S V."/>
        </authorList>
    </citation>
    <scope>NUCLEOTIDE SEQUENCE</scope>
</reference>
<proteinExistence type="predicted"/>
<protein>
    <submittedName>
        <fullName evidence="1">Uncharacterized protein</fullName>
    </submittedName>
</protein>
<accession>A0A6J5P539</accession>